<sequence length="272" mass="32276">MLSVTRYSIKNVRLKPWVKFIWHFETKSNILLNNKLLPTDSIDIILNLSDVMEYKIENQDYTASNMHFNGIRDKHGFIIQHGNIRVIGISFYPFGLYLFLKIPISEFNRQTVDLEAVSQLFAKKLEESLNPTQSVEKIVLYLEEVLLSILEEDLISNKYVKLLNSFIYVNRYSNIKAFCDDTNINIKTLERICLKYTGYTPKILKRIYRFKMASNQLIYNYKDDELFDFIYENEYYDQAHFIKEFKKFSGTSPIKFSGENKTIKENIKYSYL</sequence>
<dbReference type="PROSITE" id="PS01124">
    <property type="entry name" value="HTH_ARAC_FAMILY_2"/>
    <property type="match status" value="1"/>
</dbReference>
<evidence type="ECO:0000313" key="4">
    <source>
        <dbReference type="EMBL" id="CDT65732.1"/>
    </source>
</evidence>
<accession>A0A069AU12</accession>
<protein>
    <submittedName>
        <fullName evidence="4">Transcriptional regulator, AraC family</fullName>
    </submittedName>
</protein>
<dbReference type="AlphaFoldDB" id="A0A069AU12"/>
<dbReference type="SMART" id="SM00342">
    <property type="entry name" value="HTH_ARAC"/>
    <property type="match status" value="1"/>
</dbReference>
<reference evidence="4" key="1">
    <citation type="submission" date="2014-07" db="EMBL/GenBank/DDBJ databases">
        <authorList>
            <person name="Monot Marc"/>
        </authorList>
    </citation>
    <scope>NUCLEOTIDE SEQUENCE</scope>
    <source>
        <strain evidence="4">7032989</strain>
        <strain evidence="3">7032994</strain>
    </source>
</reference>
<name>A0A069AU12_CLODI</name>
<dbReference type="GO" id="GO:0003700">
    <property type="term" value="F:DNA-binding transcription factor activity"/>
    <property type="evidence" value="ECO:0007669"/>
    <property type="project" value="InterPro"/>
</dbReference>
<dbReference type="GO" id="GO:0043565">
    <property type="term" value="F:sequence-specific DNA binding"/>
    <property type="evidence" value="ECO:0007669"/>
    <property type="project" value="InterPro"/>
</dbReference>
<dbReference type="EMBL" id="LK932505">
    <property type="protein sequence ID" value="CDS85228.1"/>
    <property type="molecule type" value="Genomic_DNA"/>
</dbReference>
<feature type="domain" description="HTH araC/xylS-type" evidence="1">
    <location>
        <begin position="157"/>
        <end position="259"/>
    </location>
</feature>
<dbReference type="RefSeq" id="WP_021390238.1">
    <property type="nucleotide sequence ID" value="NZ_BBYB01000182.1"/>
</dbReference>
<dbReference type="Pfam" id="PF12833">
    <property type="entry name" value="HTH_18"/>
    <property type="match status" value="1"/>
</dbReference>
<evidence type="ECO:0000259" key="1">
    <source>
        <dbReference type="PROSITE" id="PS01124"/>
    </source>
</evidence>
<organism evidence="4">
    <name type="scientific">Clostridioides difficile</name>
    <name type="common">Peptoclostridium difficile</name>
    <dbReference type="NCBI Taxonomy" id="1496"/>
    <lineage>
        <taxon>Bacteria</taxon>
        <taxon>Bacillati</taxon>
        <taxon>Bacillota</taxon>
        <taxon>Clostridia</taxon>
        <taxon>Peptostreptococcales</taxon>
        <taxon>Peptostreptococcaceae</taxon>
        <taxon>Clostridioides</taxon>
    </lineage>
</organism>
<proteinExistence type="predicted"/>
<dbReference type="InterPro" id="IPR046532">
    <property type="entry name" value="DUF6597"/>
</dbReference>
<dbReference type="EMBL" id="LK932407">
    <property type="protein sequence ID" value="CDS88413.1"/>
    <property type="molecule type" value="Genomic_DNA"/>
</dbReference>
<dbReference type="InterPro" id="IPR018060">
    <property type="entry name" value="HTH_AraC"/>
</dbReference>
<dbReference type="Gene3D" id="1.10.10.60">
    <property type="entry name" value="Homeodomain-like"/>
    <property type="match status" value="1"/>
</dbReference>
<dbReference type="Pfam" id="PF20240">
    <property type="entry name" value="DUF6597"/>
    <property type="match status" value="1"/>
</dbReference>
<evidence type="ECO:0000313" key="3">
    <source>
        <dbReference type="EMBL" id="CDS88413.1"/>
    </source>
</evidence>
<dbReference type="EMBL" id="LK933316">
    <property type="protein sequence ID" value="CDT65732.1"/>
    <property type="molecule type" value="Genomic_DNA"/>
</dbReference>
<gene>
    <name evidence="4" type="ORF">BN1095_620136</name>
    <name evidence="2" type="ORF">BN1096_520169</name>
    <name evidence="3" type="ORF">BN1097_680016</name>
</gene>
<evidence type="ECO:0000313" key="2">
    <source>
        <dbReference type="EMBL" id="CDS85228.1"/>
    </source>
</evidence>